<dbReference type="EMBL" id="KQ976842">
    <property type="protein sequence ID" value="KYN07898.1"/>
    <property type="molecule type" value="Genomic_DNA"/>
</dbReference>
<keyword evidence="2" id="KW-1185">Reference proteome</keyword>
<dbReference type="AlphaFoldDB" id="A0A195D4T7"/>
<dbReference type="Proteomes" id="UP000078542">
    <property type="component" value="Unassembled WGS sequence"/>
</dbReference>
<evidence type="ECO:0000313" key="2">
    <source>
        <dbReference type="Proteomes" id="UP000078542"/>
    </source>
</evidence>
<sequence>MNADVTRFERQITFGVQHCVKRMKDGAIIFQFPARNFSDNIDFVLNADFTSGLERTKEPQTVTRKRNVPLHRKHWRTTDIRAFDTGSSRLCVRVCSGERNGSVHPTSADGNGVAHTDTMDKLKKFYRIGYPYLNVIDLNSELAVNCNCTFGHITVQFGDTVVIPRAPEAYLQLVRNLDDSSLDPYLPGTCTIRDQLLELPLYEDTTSDTQVYLYKKYGDFPIEEIQFKIPKLQQPPELIQDSAWSPLKAFTFVNVFTRKEGNIERARSDRLLSRNELPSVPLRKPVFGFGITGVGDIDRRETGK</sequence>
<gene>
    <name evidence="1" type="ORF">ALC62_01080</name>
</gene>
<reference evidence="1 2" key="1">
    <citation type="submission" date="2016-03" db="EMBL/GenBank/DDBJ databases">
        <title>Cyphomyrmex costatus WGS genome.</title>
        <authorList>
            <person name="Nygaard S."/>
            <person name="Hu H."/>
            <person name="Boomsma J."/>
            <person name="Zhang G."/>
        </authorList>
    </citation>
    <scope>NUCLEOTIDE SEQUENCE [LARGE SCALE GENOMIC DNA]</scope>
    <source>
        <strain evidence="1">MS0001</strain>
        <tissue evidence="1">Whole body</tissue>
    </source>
</reference>
<organism evidence="1 2">
    <name type="scientific">Cyphomyrmex costatus</name>
    <dbReference type="NCBI Taxonomy" id="456900"/>
    <lineage>
        <taxon>Eukaryota</taxon>
        <taxon>Metazoa</taxon>
        <taxon>Ecdysozoa</taxon>
        <taxon>Arthropoda</taxon>
        <taxon>Hexapoda</taxon>
        <taxon>Insecta</taxon>
        <taxon>Pterygota</taxon>
        <taxon>Neoptera</taxon>
        <taxon>Endopterygota</taxon>
        <taxon>Hymenoptera</taxon>
        <taxon>Apocrita</taxon>
        <taxon>Aculeata</taxon>
        <taxon>Formicoidea</taxon>
        <taxon>Formicidae</taxon>
        <taxon>Myrmicinae</taxon>
        <taxon>Cyphomyrmex</taxon>
    </lineage>
</organism>
<protein>
    <submittedName>
        <fullName evidence="1">Uncharacterized protein</fullName>
    </submittedName>
</protein>
<evidence type="ECO:0000313" key="1">
    <source>
        <dbReference type="EMBL" id="KYN07898.1"/>
    </source>
</evidence>
<proteinExistence type="predicted"/>
<accession>A0A195D4T7</accession>
<name>A0A195D4T7_9HYME</name>